<keyword evidence="10" id="KW-1185">Reference proteome</keyword>
<dbReference type="Pfam" id="PF03547">
    <property type="entry name" value="Mem_trans"/>
    <property type="match status" value="1"/>
</dbReference>
<keyword evidence="5 8" id="KW-0812">Transmembrane</keyword>
<dbReference type="Gene3D" id="1.20.1530.20">
    <property type="match status" value="1"/>
</dbReference>
<keyword evidence="6 8" id="KW-1133">Transmembrane helix</keyword>
<dbReference type="InterPro" id="IPR004776">
    <property type="entry name" value="Mem_transp_PIN-like"/>
</dbReference>
<sequence length="310" mass="32161">MQTALSAALPVFALILIGYICARRDWLGAHGMDVLNRFVIYLALPALLFLAMARIEWADLRQGGYVATLALSIGLTFVASLMLEPRPRPPLADRAIQALSASYANAGFMGIPLCLAVLGPESLPPAIIATLMTAGLQFAIVIAVVEIASQPSGQAWCAIGHTLGSLARNPLIAAPVLGCAYGALGAPLPTGVARLGELLANAASPCALVAIGMFLARPAQSHERLAVVHAVGLKLLLQPAIAAALAWWVFDMPPVWAATALLMMALPTGTGPFMLASMHGRSAATASRVILISTVLSVVTISALVAVIPR</sequence>
<feature type="transmembrane region" description="Helical" evidence="8">
    <location>
        <begin position="6"/>
        <end position="22"/>
    </location>
</feature>
<accession>A0A556AFD8</accession>
<dbReference type="AlphaFoldDB" id="A0A556AFD8"/>
<dbReference type="OrthoDB" id="3435874at2"/>
<keyword evidence="3" id="KW-0813">Transport</keyword>
<dbReference type="RefSeq" id="WP_143949770.1">
    <property type="nucleotide sequence ID" value="NZ_BAABMB010000006.1"/>
</dbReference>
<feature type="transmembrane region" description="Helical" evidence="8">
    <location>
        <begin position="289"/>
        <end position="308"/>
    </location>
</feature>
<dbReference type="GO" id="GO:0005886">
    <property type="term" value="C:plasma membrane"/>
    <property type="evidence" value="ECO:0007669"/>
    <property type="project" value="UniProtKB-SubCell"/>
</dbReference>
<feature type="transmembrane region" description="Helical" evidence="8">
    <location>
        <begin position="65"/>
        <end position="83"/>
    </location>
</feature>
<evidence type="ECO:0000256" key="2">
    <source>
        <dbReference type="ARBA" id="ARBA00010145"/>
    </source>
</evidence>
<evidence type="ECO:0000256" key="8">
    <source>
        <dbReference type="SAM" id="Phobius"/>
    </source>
</evidence>
<dbReference type="Proteomes" id="UP000318405">
    <property type="component" value="Unassembled WGS sequence"/>
</dbReference>
<feature type="transmembrane region" description="Helical" evidence="8">
    <location>
        <begin position="166"/>
        <end position="186"/>
    </location>
</feature>
<protein>
    <submittedName>
        <fullName evidence="9">AEC family transporter</fullName>
    </submittedName>
</protein>
<dbReference type="PANTHER" id="PTHR36838">
    <property type="entry name" value="AUXIN EFFLUX CARRIER FAMILY PROTEIN"/>
    <property type="match status" value="1"/>
</dbReference>
<evidence type="ECO:0000313" key="10">
    <source>
        <dbReference type="Proteomes" id="UP000318405"/>
    </source>
</evidence>
<evidence type="ECO:0000256" key="5">
    <source>
        <dbReference type="ARBA" id="ARBA00022692"/>
    </source>
</evidence>
<gene>
    <name evidence="9" type="ORF">FOZ76_18530</name>
</gene>
<feature type="transmembrane region" description="Helical" evidence="8">
    <location>
        <begin position="256"/>
        <end position="277"/>
    </location>
</feature>
<evidence type="ECO:0000256" key="1">
    <source>
        <dbReference type="ARBA" id="ARBA00004651"/>
    </source>
</evidence>
<feature type="transmembrane region" description="Helical" evidence="8">
    <location>
        <begin position="125"/>
        <end position="145"/>
    </location>
</feature>
<feature type="transmembrane region" description="Helical" evidence="8">
    <location>
        <begin position="95"/>
        <end position="119"/>
    </location>
</feature>
<evidence type="ECO:0000256" key="3">
    <source>
        <dbReference type="ARBA" id="ARBA00022448"/>
    </source>
</evidence>
<keyword evidence="7 8" id="KW-0472">Membrane</keyword>
<evidence type="ECO:0000256" key="7">
    <source>
        <dbReference type="ARBA" id="ARBA00023136"/>
    </source>
</evidence>
<feature type="transmembrane region" description="Helical" evidence="8">
    <location>
        <begin position="198"/>
        <end position="216"/>
    </location>
</feature>
<proteinExistence type="inferred from homology"/>
<name>A0A556AFD8_9BURK</name>
<reference evidence="9 10" key="1">
    <citation type="submission" date="2019-07" db="EMBL/GenBank/DDBJ databases">
        <title>Qingshengfaniella alkalisoli gen. nov., sp. nov., isolated from saline soil.</title>
        <authorList>
            <person name="Xu L."/>
            <person name="Huang X.-X."/>
            <person name="Sun J.-Q."/>
        </authorList>
    </citation>
    <scope>NUCLEOTIDE SEQUENCE [LARGE SCALE GENOMIC DNA]</scope>
    <source>
        <strain evidence="9 10">DSM 27279</strain>
    </source>
</reference>
<feature type="transmembrane region" description="Helical" evidence="8">
    <location>
        <begin position="228"/>
        <end position="250"/>
    </location>
</feature>
<dbReference type="GO" id="GO:0055085">
    <property type="term" value="P:transmembrane transport"/>
    <property type="evidence" value="ECO:0007669"/>
    <property type="project" value="InterPro"/>
</dbReference>
<evidence type="ECO:0000313" key="9">
    <source>
        <dbReference type="EMBL" id="TSH91598.1"/>
    </source>
</evidence>
<organism evidence="9 10">
    <name type="scientific">Verticiella sediminum</name>
    <dbReference type="NCBI Taxonomy" id="1247510"/>
    <lineage>
        <taxon>Bacteria</taxon>
        <taxon>Pseudomonadati</taxon>
        <taxon>Pseudomonadota</taxon>
        <taxon>Betaproteobacteria</taxon>
        <taxon>Burkholderiales</taxon>
        <taxon>Alcaligenaceae</taxon>
        <taxon>Verticiella</taxon>
    </lineage>
</organism>
<dbReference type="EMBL" id="VLTJ01000035">
    <property type="protein sequence ID" value="TSH91598.1"/>
    <property type="molecule type" value="Genomic_DNA"/>
</dbReference>
<keyword evidence="4" id="KW-1003">Cell membrane</keyword>
<comment type="subcellular location">
    <subcellularLocation>
        <location evidence="1">Cell membrane</location>
        <topology evidence="1">Multi-pass membrane protein</topology>
    </subcellularLocation>
</comment>
<comment type="caution">
    <text evidence="9">The sequence shown here is derived from an EMBL/GenBank/DDBJ whole genome shotgun (WGS) entry which is preliminary data.</text>
</comment>
<evidence type="ECO:0000256" key="6">
    <source>
        <dbReference type="ARBA" id="ARBA00022989"/>
    </source>
</evidence>
<feature type="transmembrane region" description="Helical" evidence="8">
    <location>
        <begin position="34"/>
        <end position="53"/>
    </location>
</feature>
<dbReference type="PANTHER" id="PTHR36838:SF3">
    <property type="entry name" value="TRANSPORTER AUXIN EFFLUX CARRIER EC FAMILY"/>
    <property type="match status" value="1"/>
</dbReference>
<dbReference type="InterPro" id="IPR038770">
    <property type="entry name" value="Na+/solute_symporter_sf"/>
</dbReference>
<comment type="similarity">
    <text evidence="2">Belongs to the auxin efflux carrier (TC 2.A.69) family.</text>
</comment>
<evidence type="ECO:0000256" key="4">
    <source>
        <dbReference type="ARBA" id="ARBA00022475"/>
    </source>
</evidence>